<keyword evidence="2" id="KW-1185">Reference proteome</keyword>
<reference evidence="1" key="2">
    <citation type="journal article" date="2022" name="New Phytol.">
        <title>Evolutionary transition to the ectomycorrhizal habit in the genomes of a hyperdiverse lineage of mushroom-forming fungi.</title>
        <authorList>
            <person name="Looney B."/>
            <person name="Miyauchi S."/>
            <person name="Morin E."/>
            <person name="Drula E."/>
            <person name="Courty P.E."/>
            <person name="Kohler A."/>
            <person name="Kuo A."/>
            <person name="LaButti K."/>
            <person name="Pangilinan J."/>
            <person name="Lipzen A."/>
            <person name="Riley R."/>
            <person name="Andreopoulos W."/>
            <person name="He G."/>
            <person name="Johnson J."/>
            <person name="Nolan M."/>
            <person name="Tritt A."/>
            <person name="Barry K.W."/>
            <person name="Grigoriev I.V."/>
            <person name="Nagy L.G."/>
            <person name="Hibbett D."/>
            <person name="Henrissat B."/>
            <person name="Matheny P.B."/>
            <person name="Labbe J."/>
            <person name="Martin F.M."/>
        </authorList>
    </citation>
    <scope>NUCLEOTIDE SEQUENCE</scope>
    <source>
        <strain evidence="1">EC-137</strain>
    </source>
</reference>
<evidence type="ECO:0000313" key="1">
    <source>
        <dbReference type="EMBL" id="KAI0028059.1"/>
    </source>
</evidence>
<name>A0ACB8Q8C8_9AGAM</name>
<proteinExistence type="predicted"/>
<evidence type="ECO:0000313" key="2">
    <source>
        <dbReference type="Proteomes" id="UP000814128"/>
    </source>
</evidence>
<accession>A0ACB8Q8C8</accession>
<sequence>MLLFGALGVVVAITRSALAQSDPCTVIGGKTWVAPADAIACQKSFPFNETLRSNVMSVVSNVFDFYTFEDYYLRSPAPFQESTVNIREKLQELSFTDFATDYDFNLALYNFTTKLNDGHTRWFPQCYNTYQNILPAPVTILEENGVQSVFVIPDLVDLLTLLGNEFTGFLANLGFDWQRLAGARVSAINDMDPFDYIDMIATDISGNYLDHGIRVNSVLSSYRIVSNAYSQRVGDLAGPSILTQTSLRMTLTTANSTKPETVNIPFVSSFLGTAFTDRNSYWTNNCAATGVTNGVDLSVGTSNRPLAQPRHVHGSIIDLSMKKDVGLPSQFVPSLPTTAGSEGVIKSYVLPGNKTGVMFVGSFSPNDFFGFQNDTQDAINEILASGAKNLIIDLHNNGGGFVCLGLFLHFYLAGTGVGFPGFQSTMRANPLARKIVTDDIERSISDQLVFYPPAGWLFPNETQLPGNFNYMSPPTTLTINGVKDKISQRLLDICTPYAVDIPEKPPFDLSKVKIVGNANCASTCALFSSSMFERHNTTFAIFGGKPGESIQVKGMAGNQVLEWADLDTEIKTAGLTNDPLAPPDLLVNGNMRVNWRTAWSFTDPNTPIAYVNEPAQLRFPYTKETYNNPLALWQFAEKIFFGSP</sequence>
<organism evidence="1 2">
    <name type="scientific">Vararia minispora EC-137</name>
    <dbReference type="NCBI Taxonomy" id="1314806"/>
    <lineage>
        <taxon>Eukaryota</taxon>
        <taxon>Fungi</taxon>
        <taxon>Dikarya</taxon>
        <taxon>Basidiomycota</taxon>
        <taxon>Agaricomycotina</taxon>
        <taxon>Agaricomycetes</taxon>
        <taxon>Russulales</taxon>
        <taxon>Lachnocladiaceae</taxon>
        <taxon>Vararia</taxon>
    </lineage>
</organism>
<protein>
    <submittedName>
        <fullName evidence="1">Uncharacterized protein</fullName>
    </submittedName>
</protein>
<dbReference type="EMBL" id="MU273797">
    <property type="protein sequence ID" value="KAI0028059.1"/>
    <property type="molecule type" value="Genomic_DNA"/>
</dbReference>
<gene>
    <name evidence="1" type="ORF">K488DRAFT_59656</name>
</gene>
<comment type="caution">
    <text evidence="1">The sequence shown here is derived from an EMBL/GenBank/DDBJ whole genome shotgun (WGS) entry which is preliminary data.</text>
</comment>
<reference evidence="1" key="1">
    <citation type="submission" date="2021-02" db="EMBL/GenBank/DDBJ databases">
        <authorList>
            <consortium name="DOE Joint Genome Institute"/>
            <person name="Ahrendt S."/>
            <person name="Looney B.P."/>
            <person name="Miyauchi S."/>
            <person name="Morin E."/>
            <person name="Drula E."/>
            <person name="Courty P.E."/>
            <person name="Chicoki N."/>
            <person name="Fauchery L."/>
            <person name="Kohler A."/>
            <person name="Kuo A."/>
            <person name="Labutti K."/>
            <person name="Pangilinan J."/>
            <person name="Lipzen A."/>
            <person name="Riley R."/>
            <person name="Andreopoulos W."/>
            <person name="He G."/>
            <person name="Johnson J."/>
            <person name="Barry K.W."/>
            <person name="Grigoriev I.V."/>
            <person name="Nagy L."/>
            <person name="Hibbett D."/>
            <person name="Henrissat B."/>
            <person name="Matheny P.B."/>
            <person name="Labbe J."/>
            <person name="Martin F."/>
        </authorList>
    </citation>
    <scope>NUCLEOTIDE SEQUENCE</scope>
    <source>
        <strain evidence="1">EC-137</strain>
    </source>
</reference>
<dbReference type="Proteomes" id="UP000814128">
    <property type="component" value="Unassembled WGS sequence"/>
</dbReference>